<accession>X1SDC7</accession>
<dbReference type="Pfam" id="PF17194">
    <property type="entry name" value="AbiEi_3_N"/>
    <property type="match status" value="1"/>
</dbReference>
<feature type="non-terminal residue" evidence="2">
    <location>
        <position position="1"/>
    </location>
</feature>
<gene>
    <name evidence="2" type="ORF">S12H4_26610</name>
</gene>
<protein>
    <recommendedName>
        <fullName evidence="1">Transcriptional regulator AbiEi antitoxin N-terminal domain-containing protein</fullName>
    </recommendedName>
</protein>
<name>X1SDC7_9ZZZZ</name>
<reference evidence="2" key="1">
    <citation type="journal article" date="2014" name="Front. Microbiol.">
        <title>High frequency of phylogenetically diverse reductive dehalogenase-homologous genes in deep subseafloor sedimentary metagenomes.</title>
        <authorList>
            <person name="Kawai M."/>
            <person name="Futagami T."/>
            <person name="Toyoda A."/>
            <person name="Takaki Y."/>
            <person name="Nishi S."/>
            <person name="Hori S."/>
            <person name="Arai W."/>
            <person name="Tsubouchi T."/>
            <person name="Morono Y."/>
            <person name="Uchiyama I."/>
            <person name="Ito T."/>
            <person name="Fujiyama A."/>
            <person name="Inagaki F."/>
            <person name="Takami H."/>
        </authorList>
    </citation>
    <scope>NUCLEOTIDE SEQUENCE</scope>
    <source>
        <strain evidence="2">Expedition CK06-06</strain>
    </source>
</reference>
<dbReference type="Pfam" id="PF11459">
    <property type="entry name" value="AbiEi_3"/>
    <property type="match status" value="1"/>
</dbReference>
<dbReference type="EMBL" id="BARW01015119">
    <property type="protein sequence ID" value="GAI90992.1"/>
    <property type="molecule type" value="Genomic_DNA"/>
</dbReference>
<dbReference type="InterPro" id="IPR021561">
    <property type="entry name" value="AbiEi_3"/>
</dbReference>
<sequence length="192" mass="22016">ALQTQLGMTVHVGGRTALELQGRSHFVPFGRQKKVILVSDQPEQLPAWFRNHQWEASLEHRCLFLFERVPDEAATKLDCGGFEIVMSSAERAVMEQMHMAKSNDDIEYAYQLMEGLNTLRPNVAQELLENCRSAKVKRLFLWSAETVGHTWFGRLDSARVDLGKGKRQIYKGGQFNHQYQITVQKREELPSV</sequence>
<proteinExistence type="predicted"/>
<organism evidence="2">
    <name type="scientific">marine sediment metagenome</name>
    <dbReference type="NCBI Taxonomy" id="412755"/>
    <lineage>
        <taxon>unclassified sequences</taxon>
        <taxon>metagenomes</taxon>
        <taxon>ecological metagenomes</taxon>
    </lineage>
</organism>
<comment type="caution">
    <text evidence="2">The sequence shown here is derived from an EMBL/GenBank/DDBJ whole genome shotgun (WGS) entry which is preliminary data.</text>
</comment>
<evidence type="ECO:0000313" key="2">
    <source>
        <dbReference type="EMBL" id="GAI90992.1"/>
    </source>
</evidence>
<dbReference type="InterPro" id="IPR033455">
    <property type="entry name" value="AbiEi_3_N"/>
</dbReference>
<feature type="domain" description="Transcriptional regulator AbiEi antitoxin N-terminal" evidence="1">
    <location>
        <begin position="1"/>
        <end position="28"/>
    </location>
</feature>
<evidence type="ECO:0000259" key="1">
    <source>
        <dbReference type="Pfam" id="PF17194"/>
    </source>
</evidence>
<dbReference type="AlphaFoldDB" id="X1SDC7"/>